<evidence type="ECO:0000256" key="1">
    <source>
        <dbReference type="ARBA" id="ARBA00004651"/>
    </source>
</evidence>
<feature type="transmembrane region" description="Helical" evidence="7">
    <location>
        <begin position="82"/>
        <end position="99"/>
    </location>
</feature>
<keyword evidence="3" id="KW-1003">Cell membrane</keyword>
<evidence type="ECO:0000259" key="8">
    <source>
        <dbReference type="PROSITE" id="PS50850"/>
    </source>
</evidence>
<gene>
    <name evidence="9" type="ORF">N5I14_04745</name>
</gene>
<dbReference type="InterPro" id="IPR011701">
    <property type="entry name" value="MFS"/>
</dbReference>
<feature type="transmembrane region" description="Helical" evidence="7">
    <location>
        <begin position="257"/>
        <end position="275"/>
    </location>
</feature>
<dbReference type="Pfam" id="PF07690">
    <property type="entry name" value="MFS_1"/>
    <property type="match status" value="1"/>
</dbReference>
<comment type="subcellular location">
    <subcellularLocation>
        <location evidence="1">Cell membrane</location>
        <topology evidence="1">Multi-pass membrane protein</topology>
    </subcellularLocation>
</comment>
<feature type="transmembrane region" description="Helical" evidence="7">
    <location>
        <begin position="282"/>
        <end position="302"/>
    </location>
</feature>
<feature type="transmembrane region" description="Helical" evidence="7">
    <location>
        <begin position="308"/>
        <end position="332"/>
    </location>
</feature>
<feature type="transmembrane region" description="Helical" evidence="7">
    <location>
        <begin position="111"/>
        <end position="132"/>
    </location>
</feature>
<accession>A0AA42RVK0</accession>
<dbReference type="RefSeq" id="WP_280080675.1">
    <property type="nucleotide sequence ID" value="NZ_JAOCGG010000006.1"/>
</dbReference>
<evidence type="ECO:0000313" key="9">
    <source>
        <dbReference type="EMBL" id="MDH1629553.1"/>
    </source>
</evidence>
<sequence length="401" mass="42514">MPDRPPSPFKDLNPFVLVLSTALAVALMNSSAPTPLYPLYQQHVHLTTVDLSLIFGAYGVGVLVALLAMTGLANSFQDLRPLFIAASLLVLIGAVAFGHGTSLRALCGARLIAGLGSGLMTTVVNIVLVRVLKTSNEKLPALLASLAMVGGLALGPLIAGLALQQNLSPTHAPFTLVAVACVVAALAALSRWPNAAGAHGPRKSEISSLTKALHGIGRPFHLCAWSVFFSWSFAACIFVVGPEVAQQTFGLQQRGSFGYALCAYLLIAGISQICCQRLQAWLAVRTGWWVQWLSIVLLLLAIHLQHLYLALIALALAGYAYGALFVGNARLVNQMAPPHAHGVLIAYFYTTIYLFNATPIPMGWLVDAYGLVPACSMALGAFLALGMALYSLTLLPRFSGR</sequence>
<evidence type="ECO:0000256" key="2">
    <source>
        <dbReference type="ARBA" id="ARBA00022448"/>
    </source>
</evidence>
<dbReference type="GO" id="GO:0005886">
    <property type="term" value="C:plasma membrane"/>
    <property type="evidence" value="ECO:0007669"/>
    <property type="project" value="UniProtKB-SubCell"/>
</dbReference>
<dbReference type="CDD" id="cd06174">
    <property type="entry name" value="MFS"/>
    <property type="match status" value="1"/>
</dbReference>
<name>A0AA42RVK0_9PSED</name>
<dbReference type="Proteomes" id="UP001160882">
    <property type="component" value="Unassembled WGS sequence"/>
</dbReference>
<feature type="transmembrane region" description="Helical" evidence="7">
    <location>
        <begin position="344"/>
        <end position="365"/>
    </location>
</feature>
<keyword evidence="5 7" id="KW-1133">Transmembrane helix</keyword>
<dbReference type="SUPFAM" id="SSF103473">
    <property type="entry name" value="MFS general substrate transporter"/>
    <property type="match status" value="1"/>
</dbReference>
<keyword evidence="6 7" id="KW-0472">Membrane</keyword>
<keyword evidence="2" id="KW-0813">Transport</keyword>
<protein>
    <submittedName>
        <fullName evidence="9">MFS transporter</fullName>
    </submittedName>
</protein>
<dbReference type="InterPro" id="IPR020846">
    <property type="entry name" value="MFS_dom"/>
</dbReference>
<evidence type="ECO:0000256" key="5">
    <source>
        <dbReference type="ARBA" id="ARBA00022989"/>
    </source>
</evidence>
<evidence type="ECO:0000256" key="6">
    <source>
        <dbReference type="ARBA" id="ARBA00023136"/>
    </source>
</evidence>
<reference evidence="9" key="1">
    <citation type="submission" date="2022-09" db="EMBL/GenBank/DDBJ databases">
        <title>Intensive care unit water sources are persistently colonized with multi-drug resistant bacteria and are the site of extensive horizontal gene transfer of antibiotic resistance genes.</title>
        <authorList>
            <person name="Diorio-Toth L."/>
        </authorList>
    </citation>
    <scope>NUCLEOTIDE SEQUENCE</scope>
    <source>
        <strain evidence="9">GD03782</strain>
    </source>
</reference>
<dbReference type="PANTHER" id="PTHR23517">
    <property type="entry name" value="RESISTANCE PROTEIN MDTM, PUTATIVE-RELATED-RELATED"/>
    <property type="match status" value="1"/>
</dbReference>
<dbReference type="GO" id="GO:0022857">
    <property type="term" value="F:transmembrane transporter activity"/>
    <property type="evidence" value="ECO:0007669"/>
    <property type="project" value="InterPro"/>
</dbReference>
<feature type="transmembrane region" description="Helical" evidence="7">
    <location>
        <begin position="139"/>
        <end position="159"/>
    </location>
</feature>
<organism evidence="9 10">
    <name type="scientific">Pseudomonas mosselii</name>
    <dbReference type="NCBI Taxonomy" id="78327"/>
    <lineage>
        <taxon>Bacteria</taxon>
        <taxon>Pseudomonadati</taxon>
        <taxon>Pseudomonadota</taxon>
        <taxon>Gammaproteobacteria</taxon>
        <taxon>Pseudomonadales</taxon>
        <taxon>Pseudomonadaceae</taxon>
        <taxon>Pseudomonas</taxon>
    </lineage>
</organism>
<dbReference type="Gene3D" id="1.20.1250.20">
    <property type="entry name" value="MFS general substrate transporter like domains"/>
    <property type="match status" value="1"/>
</dbReference>
<proteinExistence type="predicted"/>
<comment type="caution">
    <text evidence="9">The sequence shown here is derived from an EMBL/GenBank/DDBJ whole genome shotgun (WGS) entry which is preliminary data.</text>
</comment>
<dbReference type="AlphaFoldDB" id="A0AA42RVK0"/>
<feature type="transmembrane region" description="Helical" evidence="7">
    <location>
        <begin position="51"/>
        <end position="70"/>
    </location>
</feature>
<dbReference type="PANTHER" id="PTHR23517:SF13">
    <property type="entry name" value="MAJOR FACILITATOR SUPERFAMILY MFS_1"/>
    <property type="match status" value="1"/>
</dbReference>
<feature type="transmembrane region" description="Helical" evidence="7">
    <location>
        <begin position="222"/>
        <end position="245"/>
    </location>
</feature>
<feature type="transmembrane region" description="Helical" evidence="7">
    <location>
        <begin position="371"/>
        <end position="395"/>
    </location>
</feature>
<feature type="domain" description="Major facilitator superfamily (MFS) profile" evidence="8">
    <location>
        <begin position="15"/>
        <end position="401"/>
    </location>
</feature>
<evidence type="ECO:0000256" key="7">
    <source>
        <dbReference type="SAM" id="Phobius"/>
    </source>
</evidence>
<evidence type="ECO:0000256" key="4">
    <source>
        <dbReference type="ARBA" id="ARBA00022692"/>
    </source>
</evidence>
<feature type="transmembrane region" description="Helical" evidence="7">
    <location>
        <begin position="171"/>
        <end position="189"/>
    </location>
</feature>
<dbReference type="InterPro" id="IPR050171">
    <property type="entry name" value="MFS_Transporters"/>
</dbReference>
<evidence type="ECO:0000313" key="10">
    <source>
        <dbReference type="Proteomes" id="UP001160882"/>
    </source>
</evidence>
<dbReference type="EMBL" id="JAOCGG010000006">
    <property type="protein sequence ID" value="MDH1629553.1"/>
    <property type="molecule type" value="Genomic_DNA"/>
</dbReference>
<keyword evidence="4 7" id="KW-0812">Transmembrane</keyword>
<dbReference type="PROSITE" id="PS50850">
    <property type="entry name" value="MFS"/>
    <property type="match status" value="1"/>
</dbReference>
<feature type="transmembrane region" description="Helical" evidence="7">
    <location>
        <begin position="12"/>
        <end position="31"/>
    </location>
</feature>
<dbReference type="InterPro" id="IPR036259">
    <property type="entry name" value="MFS_trans_sf"/>
</dbReference>
<evidence type="ECO:0000256" key="3">
    <source>
        <dbReference type="ARBA" id="ARBA00022475"/>
    </source>
</evidence>